<name>A0A369UW77_9ACTN</name>
<keyword evidence="6" id="KW-0489">Methyltransferase</keyword>
<evidence type="ECO:0000256" key="4">
    <source>
        <dbReference type="ARBA" id="ARBA00023136"/>
    </source>
</evidence>
<dbReference type="GO" id="GO:0032259">
    <property type="term" value="P:methylation"/>
    <property type="evidence" value="ECO:0007669"/>
    <property type="project" value="UniProtKB-KW"/>
</dbReference>
<organism evidence="6 7">
    <name type="scientific">Streptomyces parvulus</name>
    <dbReference type="NCBI Taxonomy" id="146923"/>
    <lineage>
        <taxon>Bacteria</taxon>
        <taxon>Bacillati</taxon>
        <taxon>Actinomycetota</taxon>
        <taxon>Actinomycetes</taxon>
        <taxon>Kitasatosporales</taxon>
        <taxon>Streptomycetaceae</taxon>
        <taxon>Streptomyces</taxon>
    </lineage>
</organism>
<protein>
    <submittedName>
        <fullName evidence="6">Isoprenylcysteine carboxylmethyltransferase family protein</fullName>
    </submittedName>
</protein>
<dbReference type="Proteomes" id="UP000253742">
    <property type="component" value="Unassembled WGS sequence"/>
</dbReference>
<dbReference type="Gene3D" id="1.20.120.1630">
    <property type="match status" value="1"/>
</dbReference>
<reference evidence="6 7" key="1">
    <citation type="submission" date="2018-07" db="EMBL/GenBank/DDBJ databases">
        <title>Genome guided investigation of antibiotics producing actinomycetales strain isolated from a Macau mangrove ecosystem.</title>
        <authorList>
            <person name="Hu D."/>
        </authorList>
    </citation>
    <scope>NUCLEOTIDE SEQUENCE [LARGE SCALE GENOMIC DNA]</scope>
    <source>
        <strain evidence="6 7">2297</strain>
    </source>
</reference>
<dbReference type="OrthoDB" id="941586at2"/>
<keyword evidence="2 5" id="KW-0812">Transmembrane</keyword>
<dbReference type="Pfam" id="PF04191">
    <property type="entry name" value="PEMT"/>
    <property type="match status" value="1"/>
</dbReference>
<proteinExistence type="predicted"/>
<evidence type="ECO:0000256" key="1">
    <source>
        <dbReference type="ARBA" id="ARBA00004127"/>
    </source>
</evidence>
<gene>
    <name evidence="6" type="ORF">DVZ84_33955</name>
</gene>
<keyword evidence="6" id="KW-0808">Transferase</keyword>
<feature type="transmembrane region" description="Helical" evidence="5">
    <location>
        <begin position="138"/>
        <end position="164"/>
    </location>
</feature>
<dbReference type="GO" id="GO:0008168">
    <property type="term" value="F:methyltransferase activity"/>
    <property type="evidence" value="ECO:0007669"/>
    <property type="project" value="UniProtKB-KW"/>
</dbReference>
<keyword evidence="4 5" id="KW-0472">Membrane</keyword>
<dbReference type="PANTHER" id="PTHR12714:SF9">
    <property type="entry name" value="PROTEIN-S-ISOPRENYLCYSTEINE O-METHYLTRANSFERASE"/>
    <property type="match status" value="1"/>
</dbReference>
<feature type="transmembrane region" description="Helical" evidence="5">
    <location>
        <begin position="47"/>
        <end position="69"/>
    </location>
</feature>
<keyword evidence="3 5" id="KW-1133">Transmembrane helix</keyword>
<dbReference type="InterPro" id="IPR007318">
    <property type="entry name" value="Phopholipid_MeTrfase"/>
</dbReference>
<dbReference type="EMBL" id="QQBH01000036">
    <property type="protein sequence ID" value="RDD84717.1"/>
    <property type="molecule type" value="Genomic_DNA"/>
</dbReference>
<evidence type="ECO:0000313" key="6">
    <source>
        <dbReference type="EMBL" id="RDD84717.1"/>
    </source>
</evidence>
<evidence type="ECO:0000256" key="2">
    <source>
        <dbReference type="ARBA" id="ARBA00022692"/>
    </source>
</evidence>
<dbReference type="GO" id="GO:0012505">
    <property type="term" value="C:endomembrane system"/>
    <property type="evidence" value="ECO:0007669"/>
    <property type="project" value="UniProtKB-SubCell"/>
</dbReference>
<feature type="transmembrane region" description="Helical" evidence="5">
    <location>
        <begin position="6"/>
        <end position="26"/>
    </location>
</feature>
<evidence type="ECO:0000256" key="5">
    <source>
        <dbReference type="SAM" id="Phobius"/>
    </source>
</evidence>
<comment type="subcellular location">
    <subcellularLocation>
        <location evidence="1">Endomembrane system</location>
        <topology evidence="1">Multi-pass membrane protein</topology>
    </subcellularLocation>
</comment>
<dbReference type="RefSeq" id="WP_061441686.1">
    <property type="nucleotide sequence ID" value="NZ_QQBH01000036.1"/>
</dbReference>
<dbReference type="AlphaFoldDB" id="A0A369UW77"/>
<accession>A0A369UW77</accession>
<dbReference type="PANTHER" id="PTHR12714">
    <property type="entry name" value="PROTEIN-S ISOPRENYLCYSTEINE O-METHYLTRANSFERASE"/>
    <property type="match status" value="1"/>
</dbReference>
<comment type="caution">
    <text evidence="6">The sequence shown here is derived from an EMBL/GenBank/DDBJ whole genome shotgun (WGS) entry which is preliminary data.</text>
</comment>
<feature type="transmembrane region" description="Helical" evidence="5">
    <location>
        <begin position="81"/>
        <end position="100"/>
    </location>
</feature>
<evidence type="ECO:0000313" key="7">
    <source>
        <dbReference type="Proteomes" id="UP000253742"/>
    </source>
</evidence>
<sequence length="204" mass="21300">MTGWAWAALGLYLVWLVAAFGVRSLVQRRLTGDTGFRGLSGSAGSAAWWAGVLFVVALLGAVAAPLAALAGLPGVVEDASVVYGVGTAITIVGILGTLVAQRAMGTSWRVGVDADERTELVTNGAFAYVRNPIFTAMAFTGLGLTLMVPNAVALIALAALAVAVELQVRVVEEPYLRRTHGDAYVSYARRSGRFVPKVGLINPK</sequence>
<evidence type="ECO:0000256" key="3">
    <source>
        <dbReference type="ARBA" id="ARBA00022989"/>
    </source>
</evidence>